<reference evidence="1 2" key="1">
    <citation type="submission" date="2018-09" db="EMBL/GenBank/DDBJ databases">
        <title>Micromonospora sp. nov. MS1-9, isolated from a root of Musa sp.</title>
        <authorList>
            <person name="Kuncharoen N."/>
            <person name="Kudo T."/>
            <person name="Ohkuma M."/>
            <person name="Yuki M."/>
            <person name="Tanasupawat S."/>
        </authorList>
    </citation>
    <scope>NUCLEOTIDE SEQUENCE [LARGE SCALE GENOMIC DNA]</scope>
    <source>
        <strain evidence="1 2">MS1-9</strain>
    </source>
</reference>
<evidence type="ECO:0000313" key="2">
    <source>
        <dbReference type="Proteomes" id="UP000275865"/>
    </source>
</evidence>
<proteinExistence type="predicted"/>
<sequence length="228" mass="25596">MNAVVPIAVAGHVVPDPLATFVGYCQSHRKTLQHYDGLAGTSRSLTPQLIKATRWPWMNSRISRKQEERLLQLSDSAPWQDVPIDARLHDADPVEPDGLYARMLRLYEHFFQQRPEGLGHAKVSKCLHLMRPALFVILDSKLLRLYRAAAMQAADELRSAGSPHAPKRRAFWAAYRLDVLRAGEGLAALRAAARQHFDPDVVEAANRLTDVRILDILAWSHDAFPGDV</sequence>
<dbReference type="Pfam" id="PF19827">
    <property type="entry name" value="DUF6308"/>
    <property type="match status" value="1"/>
</dbReference>
<gene>
    <name evidence="1" type="ORF">D7044_14540</name>
</gene>
<dbReference type="InterPro" id="IPR046275">
    <property type="entry name" value="DUF6308"/>
</dbReference>
<evidence type="ECO:0000313" key="1">
    <source>
        <dbReference type="EMBL" id="RKN32447.1"/>
    </source>
</evidence>
<dbReference type="RefSeq" id="WP_120689238.1">
    <property type="nucleotide sequence ID" value="NZ_RAZT01000006.1"/>
</dbReference>
<comment type="caution">
    <text evidence="1">The sequence shown here is derived from an EMBL/GenBank/DDBJ whole genome shotgun (WGS) entry which is preliminary data.</text>
</comment>
<name>A0A3A9YIR3_9ACTN</name>
<organism evidence="1 2">
    <name type="scientific">Micromonospora musae</name>
    <dbReference type="NCBI Taxonomy" id="1894970"/>
    <lineage>
        <taxon>Bacteria</taxon>
        <taxon>Bacillati</taxon>
        <taxon>Actinomycetota</taxon>
        <taxon>Actinomycetes</taxon>
        <taxon>Micromonosporales</taxon>
        <taxon>Micromonosporaceae</taxon>
        <taxon>Micromonospora</taxon>
    </lineage>
</organism>
<dbReference type="AlphaFoldDB" id="A0A3A9YIR3"/>
<dbReference type="Proteomes" id="UP000275865">
    <property type="component" value="Unassembled WGS sequence"/>
</dbReference>
<protein>
    <submittedName>
        <fullName evidence="1">Uncharacterized protein</fullName>
    </submittedName>
</protein>
<accession>A0A3A9YIR3</accession>
<dbReference type="EMBL" id="RAZT01000006">
    <property type="protein sequence ID" value="RKN32447.1"/>
    <property type="molecule type" value="Genomic_DNA"/>
</dbReference>